<name>A0A098VUZ4_9MICR</name>
<sequence length="143" mass="16458">MISTAKLHILPSIASGMLSKSEYDLDDLSLDFWNKIMMLVAFPVQTLPERFSMESDRRFRHSQIAIDIQKFSSFWTARRPQYHYKDRLYLGTSQLLDLQSGTFSFSLQNHRRGISSAVGMVLPGILTASKDRQNGRHPPIRLQ</sequence>
<dbReference type="HOGENOM" id="CLU_1806651_0_0_1"/>
<keyword evidence="2" id="KW-1185">Reference proteome</keyword>
<evidence type="ECO:0000313" key="1">
    <source>
        <dbReference type="EMBL" id="KGG52898.1"/>
    </source>
</evidence>
<dbReference type="VEuPathDB" id="MicrosporidiaDB:DI09_127p40"/>
<dbReference type="Proteomes" id="UP000029725">
    <property type="component" value="Unassembled WGS sequence"/>
</dbReference>
<dbReference type="GeneID" id="25258216"/>
<dbReference type="RefSeq" id="XP_013239334.1">
    <property type="nucleotide sequence ID" value="XM_013383880.1"/>
</dbReference>
<proteinExistence type="predicted"/>
<dbReference type="EMBL" id="JMKJ01000030">
    <property type="protein sequence ID" value="KGG52898.1"/>
    <property type="molecule type" value="Genomic_DNA"/>
</dbReference>
<evidence type="ECO:0000313" key="2">
    <source>
        <dbReference type="Proteomes" id="UP000029725"/>
    </source>
</evidence>
<protein>
    <submittedName>
        <fullName evidence="1">Uncharacterized protein</fullName>
    </submittedName>
</protein>
<gene>
    <name evidence="1" type="ORF">DI09_127p40</name>
</gene>
<reference evidence="1 2" key="1">
    <citation type="submission" date="2014-04" db="EMBL/GenBank/DDBJ databases">
        <title>A new species of microsporidia sheds light on the evolution of extreme parasitism.</title>
        <authorList>
            <person name="Haag K.L."/>
            <person name="James T.Y."/>
            <person name="Larsson R."/>
            <person name="Schaer T.M."/>
            <person name="Refardt D."/>
            <person name="Pombert J.-F."/>
            <person name="Ebert D."/>
        </authorList>
    </citation>
    <scope>NUCLEOTIDE SEQUENCE [LARGE SCALE GENOMIC DNA]</scope>
    <source>
        <strain evidence="1 2">UGP3</strain>
        <tissue evidence="1">Spores</tissue>
    </source>
</reference>
<organism evidence="1 2">
    <name type="scientific">Mitosporidium daphniae</name>
    <dbReference type="NCBI Taxonomy" id="1485682"/>
    <lineage>
        <taxon>Eukaryota</taxon>
        <taxon>Fungi</taxon>
        <taxon>Fungi incertae sedis</taxon>
        <taxon>Microsporidia</taxon>
        <taxon>Mitosporidium</taxon>
    </lineage>
</organism>
<accession>A0A098VUZ4</accession>
<dbReference type="AlphaFoldDB" id="A0A098VUZ4"/>
<comment type="caution">
    <text evidence="1">The sequence shown here is derived from an EMBL/GenBank/DDBJ whole genome shotgun (WGS) entry which is preliminary data.</text>
</comment>